<gene>
    <name evidence="6" type="ORF">PgNI_12464</name>
</gene>
<dbReference type="PROSITE" id="PS50048">
    <property type="entry name" value="ZN2_CY6_FUNGAL_2"/>
    <property type="match status" value="1"/>
</dbReference>
<feature type="coiled-coil region" evidence="2">
    <location>
        <begin position="96"/>
        <end position="158"/>
    </location>
</feature>
<evidence type="ECO:0000259" key="4">
    <source>
        <dbReference type="PROSITE" id="PS50048"/>
    </source>
</evidence>
<protein>
    <recommendedName>
        <fullName evidence="4">Zn(2)-C6 fungal-type domain-containing protein</fullName>
    </recommendedName>
</protein>
<dbReference type="Gene3D" id="4.10.240.10">
    <property type="entry name" value="Zn(2)-C6 fungal-type DNA-binding domain"/>
    <property type="match status" value="1"/>
</dbReference>
<accession>A0A6P8AMK5</accession>
<dbReference type="CDD" id="cd00067">
    <property type="entry name" value="GAL4"/>
    <property type="match status" value="1"/>
</dbReference>
<keyword evidence="2" id="KW-0175">Coiled coil</keyword>
<feature type="domain" description="Zn(2)-C6 fungal-type" evidence="4">
    <location>
        <begin position="295"/>
        <end position="325"/>
    </location>
</feature>
<reference evidence="6" key="1">
    <citation type="journal article" date="2019" name="Mol. Biol. Evol.">
        <title>Blast fungal genomes show frequent chromosomal changes, gene gains and losses, and effector gene turnover.</title>
        <authorList>
            <person name="Gomez Luciano L.B."/>
            <person name="Jason Tsai I."/>
            <person name="Chuma I."/>
            <person name="Tosa Y."/>
            <person name="Chen Y.H."/>
            <person name="Li J.Y."/>
            <person name="Li M.Y."/>
            <person name="Jade Lu M.Y."/>
            <person name="Nakayashiki H."/>
            <person name="Li W.H."/>
        </authorList>
    </citation>
    <scope>NUCLEOTIDE SEQUENCE</scope>
    <source>
        <strain evidence="6">NI907</strain>
    </source>
</reference>
<evidence type="ECO:0000313" key="5">
    <source>
        <dbReference type="Proteomes" id="UP000515153"/>
    </source>
</evidence>
<dbReference type="SMART" id="SM00066">
    <property type="entry name" value="GAL4"/>
    <property type="match status" value="1"/>
</dbReference>
<evidence type="ECO:0000256" key="2">
    <source>
        <dbReference type="SAM" id="Coils"/>
    </source>
</evidence>
<feature type="compositionally biased region" description="Basic and acidic residues" evidence="3">
    <location>
        <begin position="19"/>
        <end position="30"/>
    </location>
</feature>
<dbReference type="KEGG" id="pgri:PgNI_12464"/>
<keyword evidence="1" id="KW-0539">Nucleus</keyword>
<dbReference type="AlphaFoldDB" id="A0A6P8AMK5"/>
<organism evidence="5 6">
    <name type="scientific">Pyricularia grisea</name>
    <name type="common">Crabgrass-specific blast fungus</name>
    <name type="synonym">Magnaporthe grisea</name>
    <dbReference type="NCBI Taxonomy" id="148305"/>
    <lineage>
        <taxon>Eukaryota</taxon>
        <taxon>Fungi</taxon>
        <taxon>Dikarya</taxon>
        <taxon>Ascomycota</taxon>
        <taxon>Pezizomycotina</taxon>
        <taxon>Sordariomycetes</taxon>
        <taxon>Sordariomycetidae</taxon>
        <taxon>Magnaporthales</taxon>
        <taxon>Pyriculariaceae</taxon>
        <taxon>Pyricularia</taxon>
    </lineage>
</organism>
<proteinExistence type="predicted"/>
<dbReference type="SUPFAM" id="SSF57701">
    <property type="entry name" value="Zn2/Cys6 DNA-binding domain"/>
    <property type="match status" value="1"/>
</dbReference>
<dbReference type="Proteomes" id="UP000515153">
    <property type="component" value="Unplaced"/>
</dbReference>
<evidence type="ECO:0000256" key="1">
    <source>
        <dbReference type="ARBA" id="ARBA00023242"/>
    </source>
</evidence>
<evidence type="ECO:0000313" key="6">
    <source>
        <dbReference type="RefSeq" id="XP_030976135.1"/>
    </source>
</evidence>
<dbReference type="RefSeq" id="XP_030976135.1">
    <property type="nucleotide sequence ID" value="XM_031132412.1"/>
</dbReference>
<sequence>MSGHRDPAALSDAMATATRQHDVDSEESRDAVATTAQDSTPILHGHDTAKAVATTSPSSIELREQNTGHIHGEAASGSRPAISPPWESPSDLLVAYRALQDENRDLEDKYQELESTWRVGIYGRQSLYDRYKAPKVAIENLEEDEIALIQERATLRNELDALHRHNLDSAEPLVQHYARPRDVETLAGEKGKRLTHAQRFSDEGDDLPVPVRVGKGRSMVLPALRSRDEHLDSGQMRSITGGQLEADVDSEPDLPDWEWERHWNLGGSSDRSTLASAQLTDGPTQTGGQKRFTTGCANCIQRRVKCDGMRPECSQCRQSGKTCVKSDGQQQMSLPYAEVLDLFRSNRQSNELPPPKVEQPTRVQSKGIRWEEPPLIPSFVSRASYWKTMAERYNFDVDLDIVDPECHEVLHEILRYHILQNSELQFGMKSNQRLGSDSGENNLQVRQGFRAPI</sequence>
<feature type="region of interest" description="Disordered" evidence="3">
    <location>
        <begin position="1"/>
        <end position="57"/>
    </location>
</feature>
<name>A0A6P8AMK5_PYRGI</name>
<dbReference type="Pfam" id="PF00172">
    <property type="entry name" value="Zn_clus"/>
    <property type="match status" value="1"/>
</dbReference>
<reference evidence="6" key="2">
    <citation type="submission" date="2019-10" db="EMBL/GenBank/DDBJ databases">
        <authorList>
            <consortium name="NCBI Genome Project"/>
        </authorList>
    </citation>
    <scope>NUCLEOTIDE SEQUENCE</scope>
    <source>
        <strain evidence="6">NI907</strain>
    </source>
</reference>
<feature type="region of interest" description="Disordered" evidence="3">
    <location>
        <begin position="268"/>
        <end position="289"/>
    </location>
</feature>
<evidence type="ECO:0000256" key="3">
    <source>
        <dbReference type="SAM" id="MobiDB-lite"/>
    </source>
</evidence>
<dbReference type="GeneID" id="41967315"/>
<dbReference type="GO" id="GO:0008270">
    <property type="term" value="F:zinc ion binding"/>
    <property type="evidence" value="ECO:0007669"/>
    <property type="project" value="InterPro"/>
</dbReference>
<dbReference type="GO" id="GO:0000981">
    <property type="term" value="F:DNA-binding transcription factor activity, RNA polymerase II-specific"/>
    <property type="evidence" value="ECO:0007669"/>
    <property type="project" value="InterPro"/>
</dbReference>
<dbReference type="InterPro" id="IPR001138">
    <property type="entry name" value="Zn2Cys6_DnaBD"/>
</dbReference>
<keyword evidence="5" id="KW-1185">Reference proteome</keyword>
<reference evidence="6" key="3">
    <citation type="submission" date="2025-08" db="UniProtKB">
        <authorList>
            <consortium name="RefSeq"/>
        </authorList>
    </citation>
    <scope>IDENTIFICATION</scope>
    <source>
        <strain evidence="6">NI907</strain>
    </source>
</reference>
<dbReference type="InterPro" id="IPR036864">
    <property type="entry name" value="Zn2-C6_fun-type_DNA-bd_sf"/>
</dbReference>